<evidence type="ECO:0000313" key="3">
    <source>
        <dbReference type="Proteomes" id="UP000749040"/>
    </source>
</evidence>
<gene>
    <name evidence="2" type="ORF">ITX44_19435</name>
</gene>
<dbReference type="EMBL" id="JADKYB010000010">
    <property type="protein sequence ID" value="MBM9506690.1"/>
    <property type="molecule type" value="Genomic_DNA"/>
</dbReference>
<organism evidence="2 3">
    <name type="scientific">Actinacidiphila acididurans</name>
    <dbReference type="NCBI Taxonomy" id="2784346"/>
    <lineage>
        <taxon>Bacteria</taxon>
        <taxon>Bacillati</taxon>
        <taxon>Actinomycetota</taxon>
        <taxon>Actinomycetes</taxon>
        <taxon>Kitasatosporales</taxon>
        <taxon>Streptomycetaceae</taxon>
        <taxon>Actinacidiphila</taxon>
    </lineage>
</organism>
<dbReference type="SUPFAM" id="SSF49785">
    <property type="entry name" value="Galactose-binding domain-like"/>
    <property type="match status" value="1"/>
</dbReference>
<evidence type="ECO:0000256" key="1">
    <source>
        <dbReference type="SAM" id="Phobius"/>
    </source>
</evidence>
<keyword evidence="3" id="KW-1185">Reference proteome</keyword>
<dbReference type="InterPro" id="IPR057561">
    <property type="entry name" value="NADase_transloc"/>
</dbReference>
<dbReference type="InterPro" id="IPR008979">
    <property type="entry name" value="Galactose-bd-like_sf"/>
</dbReference>
<accession>A0ABS2TWM9</accession>
<sequence>MRVTEAGYRPAARIRRRPRVVWPVVLVLLAVGGFFARQQLGSLAGLVHDRAAAPAPLHPDSWRASSQAPGHPPHMAFDGFSNRYWAPAPSSRGGIGQYVEGGFHNSVLLEKILITPGCSTDDGTFLTQARPAVITVTLFRSDGSTTQRKISVEDKAGGQTFTVRASDTVRIRLTADSAYGTGRGHLLALAEVEFFGRR</sequence>
<protein>
    <recommendedName>
        <fullName evidence="4">Glycosyl hydrolase family 98 putative carbohydrate-binding module domain-containing protein</fullName>
    </recommendedName>
</protein>
<dbReference type="Proteomes" id="UP000749040">
    <property type="component" value="Unassembled WGS sequence"/>
</dbReference>
<name>A0ABS2TWM9_9ACTN</name>
<reference evidence="2 3" key="1">
    <citation type="submission" date="2021-01" db="EMBL/GenBank/DDBJ databases">
        <title>Streptomyces acididurans sp. nov., isolated from a peat swamp forest soil.</title>
        <authorList>
            <person name="Chantavorakit T."/>
            <person name="Duangmal K."/>
        </authorList>
    </citation>
    <scope>NUCLEOTIDE SEQUENCE [LARGE SCALE GENOMIC DNA]</scope>
    <source>
        <strain evidence="2 3">KK5PA1</strain>
    </source>
</reference>
<keyword evidence="1" id="KW-1133">Transmembrane helix</keyword>
<dbReference type="NCBIfam" id="NF047619">
    <property type="entry name" value="NADase_discoid"/>
    <property type="match status" value="1"/>
</dbReference>
<evidence type="ECO:0008006" key="4">
    <source>
        <dbReference type="Google" id="ProtNLM"/>
    </source>
</evidence>
<feature type="transmembrane region" description="Helical" evidence="1">
    <location>
        <begin position="20"/>
        <end position="36"/>
    </location>
</feature>
<comment type="caution">
    <text evidence="2">The sequence shown here is derived from an EMBL/GenBank/DDBJ whole genome shotgun (WGS) entry which is preliminary data.</text>
</comment>
<keyword evidence="1" id="KW-0472">Membrane</keyword>
<proteinExistence type="predicted"/>
<keyword evidence="1" id="KW-0812">Transmembrane</keyword>
<evidence type="ECO:0000313" key="2">
    <source>
        <dbReference type="EMBL" id="MBM9506690.1"/>
    </source>
</evidence>
<dbReference type="Gene3D" id="2.60.120.260">
    <property type="entry name" value="Galactose-binding domain-like"/>
    <property type="match status" value="1"/>
</dbReference>